<accession>A0A0A2N4D4</accession>
<gene>
    <name evidence="2" type="ORF">Q767_12560</name>
</gene>
<dbReference type="EMBL" id="JRLZ01000015">
    <property type="protein sequence ID" value="KGO95285.1"/>
    <property type="molecule type" value="Genomic_DNA"/>
</dbReference>
<name>A0A0A2N4D4_9FLAO</name>
<dbReference type="Proteomes" id="UP000030149">
    <property type="component" value="Unassembled WGS sequence"/>
</dbReference>
<evidence type="ECO:0000256" key="1">
    <source>
        <dbReference type="SAM" id="Phobius"/>
    </source>
</evidence>
<evidence type="ECO:0000313" key="3">
    <source>
        <dbReference type="Proteomes" id="UP000030149"/>
    </source>
</evidence>
<feature type="transmembrane region" description="Helical" evidence="1">
    <location>
        <begin position="5"/>
        <end position="22"/>
    </location>
</feature>
<dbReference type="AlphaFoldDB" id="A0A0A2N4D4"/>
<reference evidence="2 3" key="2">
    <citation type="journal article" date="2015" name="Stand. Genomic Sci.">
        <title>High quality draft genomic sequence of Flavobacterium enshiense DK69(T) and comparison among Flavobacterium genomes.</title>
        <authorList>
            <person name="Zeng Z."/>
            <person name="Chen C."/>
            <person name="Du H."/>
            <person name="Wang G."/>
            <person name="Li M."/>
        </authorList>
    </citation>
    <scope>NUCLEOTIDE SEQUENCE [LARGE SCALE GENOMIC DNA]</scope>
    <source>
        <strain evidence="2 3">DK69</strain>
    </source>
</reference>
<dbReference type="eggNOG" id="ENOG50315DF">
    <property type="taxonomic scope" value="Bacteria"/>
</dbReference>
<keyword evidence="1" id="KW-0472">Membrane</keyword>
<organism evidence="2 3">
    <name type="scientific">Flavobacterium enshiense DK69</name>
    <dbReference type="NCBI Taxonomy" id="1107311"/>
    <lineage>
        <taxon>Bacteria</taxon>
        <taxon>Pseudomonadati</taxon>
        <taxon>Bacteroidota</taxon>
        <taxon>Flavobacteriia</taxon>
        <taxon>Flavobacteriales</taxon>
        <taxon>Flavobacteriaceae</taxon>
        <taxon>Flavobacterium</taxon>
    </lineage>
</organism>
<protein>
    <submittedName>
        <fullName evidence="2">Rod shape-determining protein MreD</fullName>
    </submittedName>
</protein>
<dbReference type="STRING" id="1107311.Q767_12560"/>
<proteinExistence type="predicted"/>
<dbReference type="RefSeq" id="WP_035630716.1">
    <property type="nucleotide sequence ID" value="NZ_AVCS01000025.1"/>
</dbReference>
<keyword evidence="1" id="KW-1133">Transmembrane helix</keyword>
<sequence>MNSTFLLNIFRFVILLALQIVLFNNINFLGFVNPFPYILFIILYPVNGNRAGLLAASFLLGLAMDMFLNSGGVHATACLVLAFFRPSIFKFAFGISYEYQTVKIADKFSPERFSFILIAVLLHHMVLYLLEIFRFNFFWEILWRTLLSTTFTLLLCFIIIYLIKPSKR</sequence>
<dbReference type="OrthoDB" id="1132160at2"/>
<keyword evidence="3" id="KW-1185">Reference proteome</keyword>
<reference evidence="3" key="1">
    <citation type="submission" date="2013-09" db="EMBL/GenBank/DDBJ databases">
        <authorList>
            <person name="Zeng Z."/>
            <person name="Chen C."/>
        </authorList>
    </citation>
    <scope>NUCLEOTIDE SEQUENCE [LARGE SCALE GENOMIC DNA]</scope>
    <source>
        <strain evidence="3">DK69</strain>
    </source>
</reference>
<feature type="transmembrane region" description="Helical" evidence="1">
    <location>
        <begin position="113"/>
        <end position="135"/>
    </location>
</feature>
<keyword evidence="1" id="KW-0812">Transmembrane</keyword>
<comment type="caution">
    <text evidence="2">The sequence shown here is derived from an EMBL/GenBank/DDBJ whole genome shotgun (WGS) entry which is preliminary data.</text>
</comment>
<evidence type="ECO:0000313" key="2">
    <source>
        <dbReference type="EMBL" id="KGO95285.1"/>
    </source>
</evidence>
<feature type="transmembrane region" description="Helical" evidence="1">
    <location>
        <begin position="74"/>
        <end position="93"/>
    </location>
</feature>
<feature type="transmembrane region" description="Helical" evidence="1">
    <location>
        <begin position="141"/>
        <end position="163"/>
    </location>
</feature>
<dbReference type="PATRIC" id="fig|1107311.5.peg.1035"/>